<dbReference type="Gene3D" id="2.60.120.1130">
    <property type="match status" value="1"/>
</dbReference>
<evidence type="ECO:0000259" key="1">
    <source>
        <dbReference type="Pfam" id="PF12969"/>
    </source>
</evidence>
<name>A0ABS8M8V6_9FLAO</name>
<reference evidence="2" key="1">
    <citation type="submission" date="2021-11" db="EMBL/GenBank/DDBJ databases">
        <title>Description of novel Flavobacterium species.</title>
        <authorList>
            <person name="Saticioglu I.B."/>
            <person name="Ay H."/>
            <person name="Altun S."/>
            <person name="Duman M."/>
        </authorList>
    </citation>
    <scope>NUCLEOTIDE SEQUENCE</scope>
    <source>
        <strain evidence="2">F-30</strain>
    </source>
</reference>
<proteinExistence type="predicted"/>
<organism evidence="2 3">
    <name type="scientific">Flavobacterium piscisymbiosum</name>
    <dbReference type="NCBI Taxonomy" id="2893753"/>
    <lineage>
        <taxon>Bacteria</taxon>
        <taxon>Pseudomonadati</taxon>
        <taxon>Bacteroidota</taxon>
        <taxon>Flavobacteriia</taxon>
        <taxon>Flavobacteriales</taxon>
        <taxon>Flavobacteriaceae</taxon>
        <taxon>Flavobacterium</taxon>
    </lineage>
</organism>
<evidence type="ECO:0000313" key="2">
    <source>
        <dbReference type="EMBL" id="MCC9061935.1"/>
    </source>
</evidence>
<gene>
    <name evidence="2" type="ORF">LNP81_02930</name>
</gene>
<dbReference type="Pfam" id="PF12969">
    <property type="entry name" value="DUF3857"/>
    <property type="match status" value="1"/>
</dbReference>
<dbReference type="EMBL" id="JAJJMM010000001">
    <property type="protein sequence ID" value="MCC9061935.1"/>
    <property type="molecule type" value="Genomic_DNA"/>
</dbReference>
<dbReference type="Gene3D" id="2.60.40.3140">
    <property type="match status" value="1"/>
</dbReference>
<dbReference type="InterPro" id="IPR024618">
    <property type="entry name" value="DUF3857"/>
</dbReference>
<accession>A0ABS8M8V6</accession>
<dbReference type="Gene3D" id="3.10.620.30">
    <property type="match status" value="1"/>
</dbReference>
<sequence length="663" mass="75690">MKFQDLLIIVFLLLGISKSSAQNYELGKVTVAELKEKANPKDTTAPAAILFKKGKTFFTFTKDKGFSANHVYEFKIKIYKKEGLSWANQKVNFYIGYESLNNDRVDFSDAVTYNLENGKVVKTKLESEGTFKKNINKYWNEKAITLPNVKVGSIIEYKYTLRSENITKLPDFQIQYDIPVNYFEYKTEIPEMYIYKTILVGSQPVITDSKLINGGVSFENEHNQTNRLSYRQINTICSGKDVPALTEEPYVNNPINYRGSIQHELERIRYVDQPDKDYTVTWEGVATTIFKDPSFGKELSQNSFLVEDVKRLLTNVESPDERLNIIFKFVQNKMNWDETRGCYTDKGIVKAYKDQTGNVAEINFILINMLKMAGIAANPVLVSTIENGVPIYPTRTGFNYVIAAAEIDGKQILLDASHKFTTPNILPLNVLNWKGRLIKKDGTSLEINLEPVTLSREMSNLLVKVDANGKIEGKGRIQRTDYDAYNFRVHNANKNNETYLENFEQQLGDVKISNYAVENKKTNLSGSVLESFDFVSDNQSEIIGSKIFINPLLFFTRSKNPFNQENRQMAIYFGYPTFERYVISLEIPEGYMVESLPAAVRISSEDKEIVFTLIISKDGNKIQILSSKEINNSIFAADQYNGLKDLFQKMIASQNEKIVLKKI</sequence>
<dbReference type="RefSeq" id="WP_230033293.1">
    <property type="nucleotide sequence ID" value="NZ_JAJJMM010000001.1"/>
</dbReference>
<feature type="domain" description="DUF3857" evidence="1">
    <location>
        <begin position="70"/>
        <end position="194"/>
    </location>
</feature>
<dbReference type="Proteomes" id="UP001430679">
    <property type="component" value="Unassembled WGS sequence"/>
</dbReference>
<evidence type="ECO:0000313" key="3">
    <source>
        <dbReference type="Proteomes" id="UP001430679"/>
    </source>
</evidence>
<protein>
    <submittedName>
        <fullName evidence="2">DUF3857 domain-containing protein</fullName>
    </submittedName>
</protein>
<comment type="caution">
    <text evidence="2">The sequence shown here is derived from an EMBL/GenBank/DDBJ whole genome shotgun (WGS) entry which is preliminary data.</text>
</comment>
<keyword evidence="3" id="KW-1185">Reference proteome</keyword>